<name>A0A484BZE4_PERFV</name>
<proteinExistence type="predicted"/>
<evidence type="ECO:0000313" key="2">
    <source>
        <dbReference type="Proteomes" id="UP000295070"/>
    </source>
</evidence>
<dbReference type="Proteomes" id="UP000295070">
    <property type="component" value="Chromosome 24"/>
</dbReference>
<reference evidence="1 2" key="1">
    <citation type="submission" date="2019-01" db="EMBL/GenBank/DDBJ databases">
        <title>A chromosome-scale genome assembly of the yellow perch, Perca flavescens.</title>
        <authorList>
            <person name="Feron R."/>
            <person name="Morvezen R."/>
            <person name="Bestin A."/>
            <person name="Haffray P."/>
            <person name="Klopp C."/>
            <person name="Zahm M."/>
            <person name="Cabau C."/>
            <person name="Roques C."/>
            <person name="Donnadieu C."/>
            <person name="Bouchez O."/>
            <person name="Christie M."/>
            <person name="Larson W."/>
            <person name="Guiguen Y."/>
        </authorList>
    </citation>
    <scope>NUCLEOTIDE SEQUENCE [LARGE SCALE GENOMIC DNA]</scope>
    <source>
        <strain evidence="1">YP-PL-M2</strain>
        <tissue evidence="1">Blood</tissue>
    </source>
</reference>
<dbReference type="PANTHER" id="PTHR13593">
    <property type="match status" value="1"/>
</dbReference>
<dbReference type="PROSITE" id="PS50007">
    <property type="entry name" value="PIPLC_X_DOMAIN"/>
    <property type="match status" value="1"/>
</dbReference>
<dbReference type="Gene3D" id="3.20.20.190">
    <property type="entry name" value="Phosphatidylinositol (PI) phosphodiesterase"/>
    <property type="match status" value="1"/>
</dbReference>
<dbReference type="GO" id="GO:0008081">
    <property type="term" value="F:phosphoric diester hydrolase activity"/>
    <property type="evidence" value="ECO:0007669"/>
    <property type="project" value="InterPro"/>
</dbReference>
<accession>A0A484BZE4</accession>
<keyword evidence="2" id="KW-1185">Reference proteome</keyword>
<gene>
    <name evidence="1" type="ORF">EPR50_G00241380</name>
</gene>
<dbReference type="SUPFAM" id="SSF51695">
    <property type="entry name" value="PLC-like phosphodiesterases"/>
    <property type="match status" value="1"/>
</dbReference>
<sequence>MFDISRIAKKYNSDLFTGMNMEDEERLTLTLQVGGNPDWMSRLPERLLDVPLWNLAIPGSHDSMSFCLDVSSPVLRSQPCLLRVIDRLFPCWTRPCVYRWATTQQSVLSDQCDLGIRFLDLRIARKPAGGSKLFFAHGIYTLISVKEALDELATWLDAHPKEIVVISCSHFESLTDEDHFHLTDYIITLFGKKLCSSQDIPTLRSCWSRGQQVIVSYGNQQMVLQHPELWTGIPYWYADSADPKKVIAYLEDQQHRGRPAGFYVSGLNLTEDAAYVLLHPLQDMRKMTTRALSLLLRWAGEQRPGRQAGGVNILCCDFVDISPFCSLVIGLNHKLLAATPPVCSMPPRASRSHVIGCCHSKPTGDQAWENTSNSDSPRPASYQPCHCPQNKMTTSMCNVTVGRSLKR</sequence>
<dbReference type="PANTHER" id="PTHR13593:SF112">
    <property type="entry name" value="PI-PLC X DOMAIN-CONTAINING PROTEIN 1"/>
    <property type="match status" value="1"/>
</dbReference>
<organism evidence="1 2">
    <name type="scientific">Perca flavescens</name>
    <name type="common">American yellow perch</name>
    <name type="synonym">Morone flavescens</name>
    <dbReference type="NCBI Taxonomy" id="8167"/>
    <lineage>
        <taxon>Eukaryota</taxon>
        <taxon>Metazoa</taxon>
        <taxon>Chordata</taxon>
        <taxon>Craniata</taxon>
        <taxon>Vertebrata</taxon>
        <taxon>Euteleostomi</taxon>
        <taxon>Actinopterygii</taxon>
        <taxon>Neopterygii</taxon>
        <taxon>Teleostei</taxon>
        <taxon>Neoteleostei</taxon>
        <taxon>Acanthomorphata</taxon>
        <taxon>Eupercaria</taxon>
        <taxon>Perciformes</taxon>
        <taxon>Percoidei</taxon>
        <taxon>Percidae</taxon>
        <taxon>Percinae</taxon>
        <taxon>Perca</taxon>
    </lineage>
</organism>
<dbReference type="STRING" id="8167.A0A484BZE4"/>
<dbReference type="CDD" id="cd08616">
    <property type="entry name" value="PI-PLCXD1c"/>
    <property type="match status" value="1"/>
</dbReference>
<dbReference type="InterPro" id="IPR042158">
    <property type="entry name" value="PLCXD1/2/3"/>
</dbReference>
<dbReference type="AlphaFoldDB" id="A0A484BZE4"/>
<evidence type="ECO:0008006" key="3">
    <source>
        <dbReference type="Google" id="ProtNLM"/>
    </source>
</evidence>
<dbReference type="EMBL" id="SCKG01000024">
    <property type="protein sequence ID" value="TDG96405.1"/>
    <property type="molecule type" value="Genomic_DNA"/>
</dbReference>
<protein>
    <recommendedName>
        <fullName evidence="3">Phosphatidylinositol-specific phospholipase C X domain-containing protein</fullName>
    </recommendedName>
</protein>
<evidence type="ECO:0000313" key="1">
    <source>
        <dbReference type="EMBL" id="TDG96405.1"/>
    </source>
</evidence>
<comment type="caution">
    <text evidence="1">The sequence shown here is derived from an EMBL/GenBank/DDBJ whole genome shotgun (WGS) entry which is preliminary data.</text>
</comment>
<dbReference type="GO" id="GO:0006629">
    <property type="term" value="P:lipid metabolic process"/>
    <property type="evidence" value="ECO:0007669"/>
    <property type="project" value="InterPro"/>
</dbReference>
<dbReference type="InterPro" id="IPR051057">
    <property type="entry name" value="PI-PLC_domain"/>
</dbReference>
<dbReference type="InterPro" id="IPR017946">
    <property type="entry name" value="PLC-like_Pdiesterase_TIM-brl"/>
</dbReference>